<dbReference type="PANTHER" id="PTHR38773:SF1">
    <property type="entry name" value="PROTEIN SPRT"/>
    <property type="match status" value="1"/>
</dbReference>
<gene>
    <name evidence="1" type="ORF">B9H00_03240</name>
</gene>
<dbReference type="Pfam" id="PF10263">
    <property type="entry name" value="SprT-like"/>
    <property type="match status" value="1"/>
</dbReference>
<dbReference type="PANTHER" id="PTHR38773">
    <property type="entry name" value="PROTEIN SPRT"/>
    <property type="match status" value="1"/>
</dbReference>
<evidence type="ECO:0000313" key="2">
    <source>
        <dbReference type="Proteomes" id="UP000194457"/>
    </source>
</evidence>
<protein>
    <submittedName>
        <fullName evidence="1">Metallopeptidase</fullName>
    </submittedName>
</protein>
<dbReference type="KEGG" id="kma:B9H00_03240"/>
<sequence length="184" mass="21425">MTDFPASDIDEFPIGDASRARLLAHVERSLQRARQRYPALPSPGVWYDLRGRSAGQAHYGRGGLRFNMTLYSEQPDAFLAEVVPHEMAHWVVHHVYPGRVRPHGVQWQRIMIEIFDRPPSTTHQFDTSKASPAPYAYLCGCRRHYFTRRRHNNERRGSRYRCRHCGETLRLEASAEAHTTRDER</sequence>
<name>A0A240UL55_9GAMM</name>
<accession>A0A240UL55</accession>
<dbReference type="SMART" id="SM00731">
    <property type="entry name" value="SprT"/>
    <property type="match status" value="1"/>
</dbReference>
<dbReference type="EMBL" id="CP021358">
    <property type="protein sequence ID" value="ART62208.1"/>
    <property type="molecule type" value="Genomic_DNA"/>
</dbReference>
<organism evidence="1 2">
    <name type="scientific">Kushneria marisflavi</name>
    <dbReference type="NCBI Taxonomy" id="157779"/>
    <lineage>
        <taxon>Bacteria</taxon>
        <taxon>Pseudomonadati</taxon>
        <taxon>Pseudomonadota</taxon>
        <taxon>Gammaproteobacteria</taxon>
        <taxon>Oceanospirillales</taxon>
        <taxon>Halomonadaceae</taxon>
        <taxon>Kushneria</taxon>
    </lineage>
</organism>
<dbReference type="InterPro" id="IPR006640">
    <property type="entry name" value="SprT-like_domain"/>
</dbReference>
<keyword evidence="2" id="KW-1185">Reference proteome</keyword>
<reference evidence="1 2" key="1">
    <citation type="submission" date="2017-05" db="EMBL/GenBank/DDBJ databases">
        <authorList>
            <person name="Song R."/>
            <person name="Chenine A.L."/>
            <person name="Ruprecht R.M."/>
        </authorList>
    </citation>
    <scope>NUCLEOTIDE SEQUENCE [LARGE SCALE GENOMIC DNA]</scope>
    <source>
        <strain evidence="1">SW32</strain>
    </source>
</reference>
<dbReference type="GO" id="GO:0006950">
    <property type="term" value="P:response to stress"/>
    <property type="evidence" value="ECO:0007669"/>
    <property type="project" value="UniProtKB-ARBA"/>
</dbReference>
<evidence type="ECO:0000313" key="1">
    <source>
        <dbReference type="EMBL" id="ART62208.1"/>
    </source>
</evidence>
<proteinExistence type="predicted"/>
<dbReference type="Proteomes" id="UP000194457">
    <property type="component" value="Chromosome"/>
</dbReference>
<dbReference type="OrthoDB" id="267364at2"/>
<dbReference type="AlphaFoldDB" id="A0A240UL55"/>
<dbReference type="RefSeq" id="WP_086899455.1">
    <property type="nucleotide sequence ID" value="NZ_CP021358.1"/>
</dbReference>